<dbReference type="Proteomes" id="UP000321274">
    <property type="component" value="Unassembled WGS sequence"/>
</dbReference>
<evidence type="ECO:0000313" key="4">
    <source>
        <dbReference type="EMBL" id="GEK45571.1"/>
    </source>
</evidence>
<feature type="transmembrane region" description="Helical" evidence="1">
    <location>
        <begin position="506"/>
        <end position="534"/>
    </location>
</feature>
<gene>
    <name evidence="4" type="ORF">AJO04nite_28290</name>
</gene>
<feature type="transmembrane region" description="Helical" evidence="1">
    <location>
        <begin position="21"/>
        <end position="43"/>
    </location>
</feature>
<feature type="domain" description="DUF2157" evidence="2">
    <location>
        <begin position="15"/>
        <end position="119"/>
    </location>
</feature>
<proteinExistence type="predicted"/>
<organism evidence="4 5">
    <name type="scientific">Acinetobacter johnsonii</name>
    <dbReference type="NCBI Taxonomy" id="40214"/>
    <lineage>
        <taxon>Bacteria</taxon>
        <taxon>Pseudomonadati</taxon>
        <taxon>Pseudomonadota</taxon>
        <taxon>Gammaproteobacteria</taxon>
        <taxon>Moraxellales</taxon>
        <taxon>Moraxellaceae</taxon>
        <taxon>Acinetobacter</taxon>
    </lineage>
</organism>
<feature type="transmembrane region" description="Helical" evidence="1">
    <location>
        <begin position="385"/>
        <end position="405"/>
    </location>
</feature>
<keyword evidence="1" id="KW-0812">Transmembrane</keyword>
<comment type="caution">
    <text evidence="4">The sequence shown here is derived from an EMBL/GenBank/DDBJ whole genome shotgun (WGS) entry which is preliminary data.</text>
</comment>
<feature type="transmembrane region" description="Helical" evidence="1">
    <location>
        <begin position="570"/>
        <end position="588"/>
    </location>
</feature>
<feature type="transmembrane region" description="Helical" evidence="1">
    <location>
        <begin position="540"/>
        <end position="558"/>
    </location>
</feature>
<evidence type="ECO:0000259" key="3">
    <source>
        <dbReference type="Pfam" id="PF14351"/>
    </source>
</evidence>
<accession>A0AAV3VXR3</accession>
<feature type="transmembrane region" description="Helical" evidence="1">
    <location>
        <begin position="476"/>
        <end position="494"/>
    </location>
</feature>
<feature type="transmembrane region" description="Helical" evidence="1">
    <location>
        <begin position="417"/>
        <end position="435"/>
    </location>
</feature>
<protein>
    <submittedName>
        <fullName evidence="4">Membrane protein</fullName>
    </submittedName>
</protein>
<feature type="transmembrane region" description="Helical" evidence="1">
    <location>
        <begin position="126"/>
        <end position="147"/>
    </location>
</feature>
<evidence type="ECO:0000256" key="1">
    <source>
        <dbReference type="SAM" id="Phobius"/>
    </source>
</evidence>
<feature type="transmembrane region" description="Helical" evidence="1">
    <location>
        <begin position="447"/>
        <end position="464"/>
    </location>
</feature>
<dbReference type="EMBL" id="BJUJ01000125">
    <property type="protein sequence ID" value="GEK45571.1"/>
    <property type="molecule type" value="Genomic_DNA"/>
</dbReference>
<dbReference type="Pfam" id="PF09925">
    <property type="entry name" value="DUF2157"/>
    <property type="match status" value="1"/>
</dbReference>
<keyword evidence="1" id="KW-1133">Transmembrane helix</keyword>
<keyword evidence="1" id="KW-0472">Membrane</keyword>
<evidence type="ECO:0000259" key="2">
    <source>
        <dbReference type="Pfam" id="PF09925"/>
    </source>
</evidence>
<feature type="transmembrane region" description="Helical" evidence="1">
    <location>
        <begin position="285"/>
        <end position="303"/>
    </location>
</feature>
<reference evidence="4 5" key="1">
    <citation type="submission" date="2019-07" db="EMBL/GenBank/DDBJ databases">
        <title>Whole genome shotgun sequence of Acinetobacter johnsonii NBRC 102197.</title>
        <authorList>
            <person name="Hosoyama A."/>
            <person name="Uohara A."/>
            <person name="Ohji S."/>
            <person name="Ichikawa N."/>
        </authorList>
    </citation>
    <scope>NUCLEOTIDE SEQUENCE [LARGE SCALE GENOMIC DNA]</scope>
    <source>
        <strain evidence="4 5">NBRC 102197</strain>
    </source>
</reference>
<feature type="transmembrane region" description="Helical" evidence="1">
    <location>
        <begin position="227"/>
        <end position="247"/>
    </location>
</feature>
<feature type="transmembrane region" description="Helical" evidence="1">
    <location>
        <begin position="259"/>
        <end position="278"/>
    </location>
</feature>
<feature type="transmembrane region" description="Helical" evidence="1">
    <location>
        <begin position="340"/>
        <end position="357"/>
    </location>
</feature>
<dbReference type="InterPro" id="IPR025513">
    <property type="entry name" value="DUF4401"/>
</dbReference>
<dbReference type="AlphaFoldDB" id="A0AAV3VXR3"/>
<feature type="transmembrane region" description="Helical" evidence="1">
    <location>
        <begin position="363"/>
        <end position="380"/>
    </location>
</feature>
<feature type="transmembrane region" description="Helical" evidence="1">
    <location>
        <begin position="176"/>
        <end position="196"/>
    </location>
</feature>
<feature type="transmembrane region" description="Helical" evidence="1">
    <location>
        <begin position="49"/>
        <end position="68"/>
    </location>
</feature>
<sequence length="596" mass="68970">MGVIKIQQYDYPWSAESFIKHLQVFGFTLIALSMLYLVAANWFMLPQAIQLAIPQLLLFLSAVCSLWLTKHDFLVQCLHSICGLMIGLSLAVIGQIYQTGADSYLLFLFWSVLLLPWLYHPNIGVFFLLCITSQLALFLFFIQTFWGDQYPDLFLISIHAFALIQFYFCNKYYSKLRYLFLLWFAILSVWHMAMYLYADKSILYFTVSFLLLGISLAYYYQNKDQLCSALSAVGLGISFTMIIVKAVTEWFGQNEIFELFFIALIIFAWFAFITYMLIKFIPHSRFNAIPLAVGAWIAGIVFATLMLTFWGNFSLLMGLVFVALAAYLLKAKKSLFLRQFAYCLWVAGQIAVIFHTVDLMNQIIPILFLQLVMLALAYFMRTHWFFVFVQILGLYAAGVACIWDINAHLSWRNIVENFVYLALWNYVFYLGILVIKFIQPTEYQRSLLLSALGIILFSMGFYTLFGKYELAKIEHIPILAFGLPILWFVLFVFLHIQKQFHLFAHFILTALAVGLIFYGYFDIFICLAIISWALKIQDKVIYGFALATFALILGFLYYSLDVTFLIKSLSMFLSGLMLLLLTLSLMLFKQKEEFDI</sequence>
<feature type="transmembrane region" description="Helical" evidence="1">
    <location>
        <begin position="153"/>
        <end position="169"/>
    </location>
</feature>
<feature type="transmembrane region" description="Helical" evidence="1">
    <location>
        <begin position="202"/>
        <end position="220"/>
    </location>
</feature>
<feature type="transmembrane region" description="Helical" evidence="1">
    <location>
        <begin position="103"/>
        <end position="119"/>
    </location>
</feature>
<feature type="domain" description="DUF4401" evidence="3">
    <location>
        <begin position="291"/>
        <end position="585"/>
    </location>
</feature>
<feature type="transmembrane region" description="Helical" evidence="1">
    <location>
        <begin position="309"/>
        <end position="328"/>
    </location>
</feature>
<dbReference type="InterPro" id="IPR018677">
    <property type="entry name" value="DUF2157"/>
</dbReference>
<dbReference type="Pfam" id="PF14351">
    <property type="entry name" value="DUF4401"/>
    <property type="match status" value="1"/>
</dbReference>
<evidence type="ECO:0000313" key="5">
    <source>
        <dbReference type="Proteomes" id="UP000321274"/>
    </source>
</evidence>
<feature type="transmembrane region" description="Helical" evidence="1">
    <location>
        <begin position="77"/>
        <end position="97"/>
    </location>
</feature>
<name>A0AAV3VXR3_ACIJO</name>